<comment type="similarity">
    <text evidence="2">Belongs to the IL-17 family.</text>
</comment>
<evidence type="ECO:0000256" key="1">
    <source>
        <dbReference type="ARBA" id="ARBA00004613"/>
    </source>
</evidence>
<keyword evidence="4" id="KW-0732">Signal</keyword>
<proteinExistence type="inferred from homology"/>
<evidence type="ECO:0000256" key="4">
    <source>
        <dbReference type="ARBA" id="ARBA00022729"/>
    </source>
</evidence>
<dbReference type="InterPro" id="IPR029034">
    <property type="entry name" value="Cystine-knot_cytokine"/>
</dbReference>
<comment type="subcellular location">
    <subcellularLocation>
        <location evidence="1">Secreted</location>
    </subcellularLocation>
</comment>
<dbReference type="InterPro" id="IPR010345">
    <property type="entry name" value="IL-17_fam"/>
</dbReference>
<evidence type="ECO:0000313" key="5">
    <source>
        <dbReference type="EMBL" id="KAL3857149.1"/>
    </source>
</evidence>
<name>A0ABD3V6B3_SINWO</name>
<comment type="caution">
    <text evidence="5">The sequence shown here is derived from an EMBL/GenBank/DDBJ whole genome shotgun (WGS) entry which is preliminary data.</text>
</comment>
<dbReference type="Gene3D" id="2.10.90.10">
    <property type="entry name" value="Cystine-knot cytokines"/>
    <property type="match status" value="1"/>
</dbReference>
<reference evidence="5 6" key="1">
    <citation type="submission" date="2024-11" db="EMBL/GenBank/DDBJ databases">
        <title>Chromosome-level genome assembly of the freshwater bivalve Anodonta woodiana.</title>
        <authorList>
            <person name="Chen X."/>
        </authorList>
    </citation>
    <scope>NUCLEOTIDE SEQUENCE [LARGE SCALE GENOMIC DNA]</scope>
    <source>
        <strain evidence="5">MN2024</strain>
        <tissue evidence="5">Gills</tissue>
    </source>
</reference>
<dbReference type="Pfam" id="PF06083">
    <property type="entry name" value="IL17"/>
    <property type="match status" value="1"/>
</dbReference>
<dbReference type="Proteomes" id="UP001634394">
    <property type="component" value="Unassembled WGS sequence"/>
</dbReference>
<gene>
    <name evidence="5" type="ORF">ACJMK2_011844</name>
</gene>
<keyword evidence="3" id="KW-0964">Secreted</keyword>
<dbReference type="EMBL" id="JBJQND010000013">
    <property type="protein sequence ID" value="KAL3857149.1"/>
    <property type="molecule type" value="Genomic_DNA"/>
</dbReference>
<accession>A0ABD3V6B3</accession>
<evidence type="ECO:0000313" key="6">
    <source>
        <dbReference type="Proteomes" id="UP001634394"/>
    </source>
</evidence>
<evidence type="ECO:0000256" key="2">
    <source>
        <dbReference type="ARBA" id="ARBA00007236"/>
    </source>
</evidence>
<protein>
    <submittedName>
        <fullName evidence="5">Uncharacterized protein</fullName>
    </submittedName>
</protein>
<dbReference type="SUPFAM" id="SSF57501">
    <property type="entry name" value="Cystine-knot cytokines"/>
    <property type="match status" value="1"/>
</dbReference>
<dbReference type="AlphaFoldDB" id="A0ABD3V6B3"/>
<dbReference type="GO" id="GO:0005576">
    <property type="term" value="C:extracellular region"/>
    <property type="evidence" value="ECO:0007669"/>
    <property type="project" value="UniProtKB-SubCell"/>
</dbReference>
<keyword evidence="6" id="KW-1185">Reference proteome</keyword>
<organism evidence="5 6">
    <name type="scientific">Sinanodonta woodiana</name>
    <name type="common">Chinese pond mussel</name>
    <name type="synonym">Anodonta woodiana</name>
    <dbReference type="NCBI Taxonomy" id="1069815"/>
    <lineage>
        <taxon>Eukaryota</taxon>
        <taxon>Metazoa</taxon>
        <taxon>Spiralia</taxon>
        <taxon>Lophotrochozoa</taxon>
        <taxon>Mollusca</taxon>
        <taxon>Bivalvia</taxon>
        <taxon>Autobranchia</taxon>
        <taxon>Heteroconchia</taxon>
        <taxon>Palaeoheterodonta</taxon>
        <taxon>Unionida</taxon>
        <taxon>Unionoidea</taxon>
        <taxon>Unionidae</taxon>
        <taxon>Unioninae</taxon>
        <taxon>Sinanodonta</taxon>
    </lineage>
</organism>
<evidence type="ECO:0000256" key="3">
    <source>
        <dbReference type="ARBA" id="ARBA00022525"/>
    </source>
</evidence>
<sequence length="212" mass="24253">MCDTDSRYLNLRSLRMITTNHQIGMSRCITRVALLLILISVCKYITSASPARCQPPKNQKVSYKKLIRNGNGRNDFLYPAIFDNQTEAPEVALETQCLYRSQIDSCPDQVRTGDDVPAHARSTCPWIFNVDYNPKRVPATLLVAKPLCQYCIGSNRDMECHPIIHTIHVFHQGDCVQGFYRYYKQTQTITTGFTCTGKRTRQVPINNHDLYT</sequence>